<evidence type="ECO:0000256" key="1">
    <source>
        <dbReference type="ARBA" id="ARBA00005056"/>
    </source>
</evidence>
<feature type="binding site" evidence="13">
    <location>
        <position position="192"/>
    </location>
    <ligand>
        <name>L-homoserine</name>
        <dbReference type="ChEBI" id="CHEBI:57476"/>
    </ligand>
</feature>
<comment type="pathway">
    <text evidence="1 14">Amino-acid biosynthesis; L-threonine biosynthesis; L-threonine from L-aspartate: step 3/5.</text>
</comment>
<dbReference type="InterPro" id="IPR005106">
    <property type="entry name" value="Asp/hSer_DH_NAD-bd"/>
</dbReference>
<evidence type="ECO:0000256" key="5">
    <source>
        <dbReference type="ARBA" id="ARBA00013376"/>
    </source>
</evidence>
<evidence type="ECO:0000259" key="17">
    <source>
        <dbReference type="Pfam" id="PF03447"/>
    </source>
</evidence>
<feature type="binding site" evidence="13">
    <location>
        <begin position="10"/>
        <end position="17"/>
    </location>
    <ligand>
        <name>NADP(+)</name>
        <dbReference type="ChEBI" id="CHEBI:58349"/>
    </ligand>
</feature>
<dbReference type="UniPathway" id="UPA00050">
    <property type="reaction ID" value="UER00063"/>
</dbReference>
<dbReference type="GO" id="GO:0004412">
    <property type="term" value="F:homoserine dehydrogenase activity"/>
    <property type="evidence" value="ECO:0007669"/>
    <property type="project" value="UniProtKB-EC"/>
</dbReference>
<dbReference type="InterPro" id="IPR019811">
    <property type="entry name" value="HDH_CS"/>
</dbReference>
<dbReference type="RefSeq" id="WP_060813426.1">
    <property type="nucleotide sequence ID" value="NZ_JBHULA010000008.1"/>
</dbReference>
<dbReference type="PROSITE" id="PS01042">
    <property type="entry name" value="HOMOSER_DHGENASE"/>
    <property type="match status" value="1"/>
</dbReference>
<dbReference type="GO" id="GO:0009086">
    <property type="term" value="P:methionine biosynthetic process"/>
    <property type="evidence" value="ECO:0007669"/>
    <property type="project" value="UniProtKB-KW"/>
</dbReference>
<keyword evidence="7 14" id="KW-0791">Threonine biosynthesis</keyword>
<dbReference type="InterPro" id="IPR036291">
    <property type="entry name" value="NAD(P)-bd_dom_sf"/>
</dbReference>
<keyword evidence="19" id="KW-1185">Reference proteome</keyword>
<keyword evidence="8 14" id="KW-0560">Oxidoreductase</keyword>
<evidence type="ECO:0000256" key="8">
    <source>
        <dbReference type="ARBA" id="ARBA00023002"/>
    </source>
</evidence>
<dbReference type="Gene3D" id="3.40.50.720">
    <property type="entry name" value="NAD(P)-binding Rossmann-like Domain"/>
    <property type="match status" value="1"/>
</dbReference>
<dbReference type="NCBIfam" id="NF004976">
    <property type="entry name" value="PRK06349.1"/>
    <property type="match status" value="1"/>
</dbReference>
<evidence type="ECO:0000256" key="11">
    <source>
        <dbReference type="ARBA" id="ARBA00048841"/>
    </source>
</evidence>
<dbReference type="UniPathway" id="UPA00051">
    <property type="reaction ID" value="UER00465"/>
</dbReference>
<dbReference type="InterPro" id="IPR016204">
    <property type="entry name" value="HDH"/>
</dbReference>
<feature type="domain" description="Homoserine dehydrogenase catalytic" evidence="16">
    <location>
        <begin position="139"/>
        <end position="317"/>
    </location>
</feature>
<reference evidence="18 19" key="1">
    <citation type="submission" date="2018-06" db="EMBL/GenBank/DDBJ databases">
        <authorList>
            <consortium name="Pathogen Informatics"/>
            <person name="Doyle S."/>
        </authorList>
    </citation>
    <scope>NUCLEOTIDE SEQUENCE [LARGE SCALE GENOMIC DNA]</scope>
    <source>
        <strain evidence="18 19">NCTC12360</strain>
    </source>
</reference>
<proteinExistence type="inferred from homology"/>
<evidence type="ECO:0000259" key="16">
    <source>
        <dbReference type="Pfam" id="PF00742"/>
    </source>
</evidence>
<evidence type="ECO:0000256" key="4">
    <source>
        <dbReference type="ARBA" id="ARBA00013213"/>
    </source>
</evidence>
<dbReference type="EC" id="1.1.1.3" evidence="4 14"/>
<dbReference type="Gene3D" id="3.30.360.10">
    <property type="entry name" value="Dihydrodipicolinate Reductase, domain 2"/>
    <property type="match status" value="1"/>
</dbReference>
<dbReference type="PIRSF" id="PIRSF000098">
    <property type="entry name" value="Homoser_dehydrog"/>
    <property type="match status" value="1"/>
</dbReference>
<keyword evidence="10 14" id="KW-0486">Methionine biosynthesis</keyword>
<evidence type="ECO:0000256" key="12">
    <source>
        <dbReference type="PIRSR" id="PIRSR000098-1"/>
    </source>
</evidence>
<gene>
    <name evidence="18" type="primary">hom</name>
    <name evidence="18" type="ORF">NCTC12360_00279</name>
</gene>
<evidence type="ECO:0000256" key="15">
    <source>
        <dbReference type="RuleBase" id="RU004171"/>
    </source>
</evidence>
<accession>A0A376GV59</accession>
<evidence type="ECO:0000313" key="18">
    <source>
        <dbReference type="EMBL" id="STD81863.1"/>
    </source>
</evidence>
<dbReference type="Pfam" id="PF00742">
    <property type="entry name" value="Homoserine_dh"/>
    <property type="match status" value="1"/>
</dbReference>
<dbReference type="Pfam" id="PF03447">
    <property type="entry name" value="NAD_binding_3"/>
    <property type="match status" value="1"/>
</dbReference>
<dbReference type="Proteomes" id="UP000254807">
    <property type="component" value="Unassembled WGS sequence"/>
</dbReference>
<keyword evidence="13 14" id="KW-0521">NADP</keyword>
<dbReference type="Gene3D" id="3.30.70.260">
    <property type="match status" value="1"/>
</dbReference>
<dbReference type="AlphaFoldDB" id="A0A376GV59"/>
<feature type="active site" description="Proton donor" evidence="12">
    <location>
        <position position="207"/>
    </location>
</feature>
<dbReference type="PANTHER" id="PTHR43331">
    <property type="entry name" value="HOMOSERINE DEHYDROGENASE"/>
    <property type="match status" value="1"/>
</dbReference>
<evidence type="ECO:0000313" key="19">
    <source>
        <dbReference type="Proteomes" id="UP000254807"/>
    </source>
</evidence>
<dbReference type="OrthoDB" id="9808167at2"/>
<evidence type="ECO:0000256" key="10">
    <source>
        <dbReference type="ARBA" id="ARBA00023167"/>
    </source>
</evidence>
<dbReference type="PANTHER" id="PTHR43331:SF1">
    <property type="entry name" value="HOMOSERINE DEHYDROGENASE"/>
    <property type="match status" value="1"/>
</dbReference>
<dbReference type="InterPro" id="IPR001342">
    <property type="entry name" value="HDH_cat"/>
</dbReference>
<evidence type="ECO:0000256" key="6">
    <source>
        <dbReference type="ARBA" id="ARBA00022605"/>
    </source>
</evidence>
<dbReference type="EMBL" id="UFYW01000001">
    <property type="protein sequence ID" value="STD81863.1"/>
    <property type="molecule type" value="Genomic_DNA"/>
</dbReference>
<keyword evidence="6 14" id="KW-0028">Amino-acid biosynthesis</keyword>
<dbReference type="GO" id="GO:0009088">
    <property type="term" value="P:threonine biosynthetic process"/>
    <property type="evidence" value="ECO:0007669"/>
    <property type="project" value="UniProtKB-UniPathway"/>
</dbReference>
<evidence type="ECO:0000256" key="13">
    <source>
        <dbReference type="PIRSR" id="PIRSR000098-2"/>
    </source>
</evidence>
<dbReference type="FunFam" id="3.30.360.10:FF:000005">
    <property type="entry name" value="Homoserine dehydrogenase"/>
    <property type="match status" value="1"/>
</dbReference>
<organism evidence="18 19">
    <name type="scientific">Enterococcus gallinarum</name>
    <dbReference type="NCBI Taxonomy" id="1353"/>
    <lineage>
        <taxon>Bacteria</taxon>
        <taxon>Bacillati</taxon>
        <taxon>Bacillota</taxon>
        <taxon>Bacilli</taxon>
        <taxon>Lactobacillales</taxon>
        <taxon>Enterococcaceae</taxon>
        <taxon>Enterococcus</taxon>
    </lineage>
</organism>
<protein>
    <recommendedName>
        <fullName evidence="5 14">Homoserine dehydrogenase</fullName>
        <ecNumber evidence="4 14">1.1.1.3</ecNumber>
    </recommendedName>
</protein>
<evidence type="ECO:0000256" key="2">
    <source>
        <dbReference type="ARBA" id="ARBA00005062"/>
    </source>
</evidence>
<comment type="similarity">
    <text evidence="3 15">Belongs to the homoserine dehydrogenase family.</text>
</comment>
<evidence type="ECO:0000256" key="9">
    <source>
        <dbReference type="ARBA" id="ARBA00023053"/>
    </source>
</evidence>
<comment type="pathway">
    <text evidence="2 14">Amino-acid biosynthesis; L-methionine biosynthesis via de novo pathway; L-homoserine from L-aspartate: step 3/3.</text>
</comment>
<dbReference type="GO" id="GO:0050661">
    <property type="term" value="F:NADP binding"/>
    <property type="evidence" value="ECO:0007669"/>
    <property type="project" value="InterPro"/>
</dbReference>
<name>A0A376GV59_ENTGA</name>
<evidence type="ECO:0000256" key="3">
    <source>
        <dbReference type="ARBA" id="ARBA00006753"/>
    </source>
</evidence>
<sequence>MKEQLNIGLLGMGVVGTGVCQLLAEQREAIAARTGVEIFITKALASPYDDKSAIAQKYGFELTSDIQEIYQDESIDVIVELIGKIDPAKDFILGALAHKKHVVTANKDLLATHGPELTAAAKKAGVALYYEASVGGGIPILRTLSTHYLPDTITSISGIVNGTTNYMLTKMLTDNLSYEEVLAEAQAKGFAESDPINDVDGIDAAYKMVLLTKFAFGMTIEMKDISIGGIRGLAIEDIVYAQQLGYEVKLIGTAQKTPKNHVAVSVGPVLVPKSHPLASIKYEFNGVYIESTGIDRSMLYGPGAGARPTATSVLADVTEIAKNKSAGITESFLTFEQPTQIAVPDELRQRYYIALTEPLSAQQQTLDWIDQESILEKKAFLTKPLSPSELTAALSIFEDGRISQIMKVMEE</sequence>
<comment type="catalytic activity">
    <reaction evidence="11">
        <text>L-homoserine + NADP(+) = L-aspartate 4-semialdehyde + NADPH + H(+)</text>
        <dbReference type="Rhea" id="RHEA:15761"/>
        <dbReference type="ChEBI" id="CHEBI:15378"/>
        <dbReference type="ChEBI" id="CHEBI:57476"/>
        <dbReference type="ChEBI" id="CHEBI:57783"/>
        <dbReference type="ChEBI" id="CHEBI:58349"/>
        <dbReference type="ChEBI" id="CHEBI:537519"/>
        <dbReference type="EC" id="1.1.1.3"/>
    </reaction>
    <physiologicalReaction direction="right-to-left" evidence="11">
        <dbReference type="Rhea" id="RHEA:15763"/>
    </physiologicalReaction>
</comment>
<evidence type="ECO:0000256" key="7">
    <source>
        <dbReference type="ARBA" id="ARBA00022697"/>
    </source>
</evidence>
<dbReference type="SUPFAM" id="SSF55347">
    <property type="entry name" value="Glyceraldehyde-3-phosphate dehydrogenase-like, C-terminal domain"/>
    <property type="match status" value="1"/>
</dbReference>
<dbReference type="SUPFAM" id="SSF51735">
    <property type="entry name" value="NAD(P)-binding Rossmann-fold domains"/>
    <property type="match status" value="1"/>
</dbReference>
<evidence type="ECO:0000256" key="14">
    <source>
        <dbReference type="RuleBase" id="RU000579"/>
    </source>
</evidence>
<keyword evidence="9" id="KW-0915">Sodium</keyword>
<feature type="domain" description="Aspartate/homoserine dehydrogenase NAD-binding" evidence="17">
    <location>
        <begin position="11"/>
        <end position="131"/>
    </location>
</feature>
<feature type="binding site" evidence="13">
    <location>
        <position position="107"/>
    </location>
    <ligand>
        <name>NADPH</name>
        <dbReference type="ChEBI" id="CHEBI:57783"/>
    </ligand>
</feature>